<dbReference type="GeneID" id="30983043"/>
<feature type="transmembrane region" description="Helical" evidence="1">
    <location>
        <begin position="22"/>
        <end position="43"/>
    </location>
</feature>
<keyword evidence="1" id="KW-0812">Transmembrane</keyword>
<dbReference type="RefSeq" id="XP_020066966.1">
    <property type="nucleotide sequence ID" value="XM_020208907.1"/>
</dbReference>
<dbReference type="OrthoDB" id="4020015at2759"/>
<sequence length="66" mass="7845">RRAYELYYYFLPLSVMSSAERYIFNSISLVLVSLASYYVMFILPRLMARTLECLYYYATGNFISIN</sequence>
<feature type="non-terminal residue" evidence="2">
    <location>
        <position position="66"/>
    </location>
</feature>
<name>A0A1E4SQQ9_9ASCO</name>
<keyword evidence="3" id="KW-1185">Reference proteome</keyword>
<accession>A0A1E4SQQ9</accession>
<keyword evidence="1" id="KW-0472">Membrane</keyword>
<proteinExistence type="predicted"/>
<dbReference type="EMBL" id="KV453909">
    <property type="protein sequence ID" value="ODV81844.1"/>
    <property type="molecule type" value="Genomic_DNA"/>
</dbReference>
<keyword evidence="1" id="KW-1133">Transmembrane helix</keyword>
<evidence type="ECO:0000256" key="1">
    <source>
        <dbReference type="SAM" id="Phobius"/>
    </source>
</evidence>
<feature type="non-terminal residue" evidence="2">
    <location>
        <position position="1"/>
    </location>
</feature>
<protein>
    <submittedName>
        <fullName evidence="2">Uncharacterized protein</fullName>
    </submittedName>
</protein>
<reference evidence="3" key="1">
    <citation type="submission" date="2016-05" db="EMBL/GenBank/DDBJ databases">
        <title>Comparative genomics of biotechnologically important yeasts.</title>
        <authorList>
            <consortium name="DOE Joint Genome Institute"/>
            <person name="Riley R."/>
            <person name="Haridas S."/>
            <person name="Wolfe K.H."/>
            <person name="Lopes M.R."/>
            <person name="Hittinger C.T."/>
            <person name="Goker M."/>
            <person name="Salamov A."/>
            <person name="Wisecaver J."/>
            <person name="Long T.M."/>
            <person name="Aerts A.L."/>
            <person name="Barry K."/>
            <person name="Choi C."/>
            <person name="Clum A."/>
            <person name="Coughlan A.Y."/>
            <person name="Deshpande S."/>
            <person name="Douglass A.P."/>
            <person name="Hanson S.J."/>
            <person name="Klenk H.-P."/>
            <person name="Labutti K."/>
            <person name="Lapidus A."/>
            <person name="Lindquist E."/>
            <person name="Lipzen A."/>
            <person name="Meier-Kolthoff J.P."/>
            <person name="Ohm R.A."/>
            <person name="Otillar R.P."/>
            <person name="Pangilinan J."/>
            <person name="Peng Y."/>
            <person name="Rokas A."/>
            <person name="Rosa C.A."/>
            <person name="Scheuner C."/>
            <person name="Sibirny A.A."/>
            <person name="Slot J.C."/>
            <person name="Stielow J.B."/>
            <person name="Sun H."/>
            <person name="Kurtzman C.P."/>
            <person name="Blackwell M."/>
            <person name="Grigoriev I.V."/>
            <person name="Jeffries T.W."/>
        </authorList>
    </citation>
    <scope>NUCLEOTIDE SEQUENCE [LARGE SCALE GENOMIC DNA]</scope>
    <source>
        <strain evidence="3">NRRL Y-17324</strain>
    </source>
</reference>
<organism evidence="2 3">
    <name type="scientific">Suhomyces tanzawaensis NRRL Y-17324</name>
    <dbReference type="NCBI Taxonomy" id="984487"/>
    <lineage>
        <taxon>Eukaryota</taxon>
        <taxon>Fungi</taxon>
        <taxon>Dikarya</taxon>
        <taxon>Ascomycota</taxon>
        <taxon>Saccharomycotina</taxon>
        <taxon>Pichiomycetes</taxon>
        <taxon>Debaryomycetaceae</taxon>
        <taxon>Suhomyces</taxon>
    </lineage>
</organism>
<evidence type="ECO:0000313" key="2">
    <source>
        <dbReference type="EMBL" id="ODV81844.1"/>
    </source>
</evidence>
<dbReference type="Proteomes" id="UP000094285">
    <property type="component" value="Unassembled WGS sequence"/>
</dbReference>
<evidence type="ECO:0000313" key="3">
    <source>
        <dbReference type="Proteomes" id="UP000094285"/>
    </source>
</evidence>
<gene>
    <name evidence="2" type="ORF">CANTADRAFT_42393</name>
</gene>
<dbReference type="AlphaFoldDB" id="A0A1E4SQQ9"/>